<dbReference type="GO" id="GO:0051453">
    <property type="term" value="P:regulation of intracellular pH"/>
    <property type="evidence" value="ECO:0007669"/>
    <property type="project" value="TreeGrafter"/>
</dbReference>
<dbReference type="GO" id="GO:0098719">
    <property type="term" value="P:sodium ion import across plasma membrane"/>
    <property type="evidence" value="ECO:0007669"/>
    <property type="project" value="TreeGrafter"/>
</dbReference>
<dbReference type="GO" id="GO:0015385">
    <property type="term" value="F:sodium:proton antiporter activity"/>
    <property type="evidence" value="ECO:0007669"/>
    <property type="project" value="InterPro"/>
</dbReference>
<dbReference type="PANTHER" id="PTHR10110:SF195">
    <property type="entry name" value="NA(+)_H(+) ANTIPORTER NHAS2"/>
    <property type="match status" value="1"/>
</dbReference>
<feature type="transmembrane region" description="Helical" evidence="12">
    <location>
        <begin position="319"/>
        <end position="344"/>
    </location>
</feature>
<dbReference type="RefSeq" id="WP_159750321.1">
    <property type="nucleotide sequence ID" value="NZ_WUQX01000001.1"/>
</dbReference>
<name>A0A7X3MEM1_9FIRM</name>
<comment type="caution">
    <text evidence="14">The sequence shown here is derived from an EMBL/GenBank/DDBJ whole genome shotgun (WGS) entry which is preliminary data.</text>
</comment>
<proteinExistence type="inferred from homology"/>
<feature type="transmembrane region" description="Helical" evidence="12">
    <location>
        <begin position="34"/>
        <end position="52"/>
    </location>
</feature>
<evidence type="ECO:0000256" key="9">
    <source>
        <dbReference type="ARBA" id="ARBA00023065"/>
    </source>
</evidence>
<keyword evidence="6 12" id="KW-0812">Transmembrane</keyword>
<evidence type="ECO:0000313" key="14">
    <source>
        <dbReference type="EMBL" id="MXP75004.1"/>
    </source>
</evidence>
<evidence type="ECO:0000256" key="3">
    <source>
        <dbReference type="ARBA" id="ARBA00022448"/>
    </source>
</evidence>
<evidence type="ECO:0000256" key="12">
    <source>
        <dbReference type="SAM" id="Phobius"/>
    </source>
</evidence>
<evidence type="ECO:0000256" key="11">
    <source>
        <dbReference type="ARBA" id="ARBA00023201"/>
    </source>
</evidence>
<accession>A0A7X3MEM1</accession>
<feature type="transmembrane region" description="Helical" evidence="12">
    <location>
        <begin position="167"/>
        <end position="187"/>
    </location>
</feature>
<comment type="subcellular location">
    <subcellularLocation>
        <location evidence="1">Cell membrane</location>
        <topology evidence="1">Multi-pass membrane protein</topology>
    </subcellularLocation>
</comment>
<feature type="transmembrane region" description="Helical" evidence="12">
    <location>
        <begin position="246"/>
        <end position="268"/>
    </location>
</feature>
<evidence type="ECO:0000256" key="5">
    <source>
        <dbReference type="ARBA" id="ARBA00022475"/>
    </source>
</evidence>
<evidence type="ECO:0000256" key="1">
    <source>
        <dbReference type="ARBA" id="ARBA00004651"/>
    </source>
</evidence>
<keyword evidence="7 12" id="KW-1133">Transmembrane helix</keyword>
<keyword evidence="4" id="KW-0050">Antiport</keyword>
<keyword evidence="9" id="KW-0406">Ion transport</keyword>
<comment type="similarity">
    <text evidence="2">Belongs to the monovalent cation:proton antiporter 1 (CPA1) transporter (TC 2.A.36) family.</text>
</comment>
<keyword evidence="10 12" id="KW-0472">Membrane</keyword>
<dbReference type="InterPro" id="IPR018422">
    <property type="entry name" value="Cation/H_exchanger_CPA1"/>
</dbReference>
<dbReference type="InterPro" id="IPR006153">
    <property type="entry name" value="Cation/H_exchanger_TM"/>
</dbReference>
<protein>
    <recommendedName>
        <fullName evidence="13">Cation/H+ exchanger transmembrane domain-containing protein</fullName>
    </recommendedName>
</protein>
<keyword evidence="5" id="KW-1003">Cell membrane</keyword>
<feature type="transmembrane region" description="Helical" evidence="12">
    <location>
        <begin position="72"/>
        <end position="90"/>
    </location>
</feature>
<evidence type="ECO:0000256" key="4">
    <source>
        <dbReference type="ARBA" id="ARBA00022449"/>
    </source>
</evidence>
<feature type="transmembrane region" description="Helical" evidence="12">
    <location>
        <begin position="102"/>
        <end position="122"/>
    </location>
</feature>
<evidence type="ECO:0000313" key="15">
    <source>
        <dbReference type="Proteomes" id="UP000460412"/>
    </source>
</evidence>
<reference evidence="14 15" key="1">
    <citation type="submission" date="2019-12" db="EMBL/GenBank/DDBJ databases">
        <title>Sporaefaciens musculi gen. nov., sp. nov., a novel bacterium isolated from the caecum of an obese mouse.</title>
        <authorList>
            <person name="Rasmussen T.S."/>
            <person name="Streidl T."/>
            <person name="Hitch T.C.A."/>
            <person name="Wortmann E."/>
            <person name="Deptula P."/>
            <person name="Hansen M."/>
            <person name="Nielsen D.S."/>
            <person name="Clavel T."/>
            <person name="Vogensen F.K."/>
        </authorList>
    </citation>
    <scope>NUCLEOTIDE SEQUENCE [LARGE SCALE GENOMIC DNA]</scope>
    <source>
        <strain evidence="14 15">WCA-9-b2</strain>
    </source>
</reference>
<sequence>MDTFLLNTVILLALVVVLGFFNEKVTKFTHEIALMLFTVIVGGVLLVASAVLRGTGTASQVLEELQFFNLEGFLMEGVLCFMLFAGSCHMRLLDFKKYARAISLLAVGATFLGAVFYGLIFYGAGKLLGLSFTLPVCLMFGSIVAPTDPIAATSILKRFHLPDGISFIIEGESLLNDGMGVALFIFFSGMVTAEESGGFIAVMAKEILGAMFVGIVVTFLCFAIFSRTKDESRQIFTSLLAVSMSYVLCECFGFSGAIASVVCGVLFSALRNYSEYKGRPLDLRQFDIFWGILDTLLNSVLYVMLGISFIRILQMPHVLVLSLLAIAANLVARSGSLGAASIFIGPLPDGYNKPQFIKLLTWGGLRGGLSVALAMSAQGMVSDEIHLIILGGTYAIVFFTTIVQGMTMHRVYERIQSTVVKGE</sequence>
<keyword evidence="15" id="KW-1185">Reference proteome</keyword>
<keyword evidence="3" id="KW-0813">Transport</keyword>
<feature type="transmembrane region" description="Helical" evidence="12">
    <location>
        <begin position="128"/>
        <end position="146"/>
    </location>
</feature>
<evidence type="ECO:0000256" key="7">
    <source>
        <dbReference type="ARBA" id="ARBA00022989"/>
    </source>
</evidence>
<feature type="domain" description="Cation/H+ exchanger transmembrane" evidence="13">
    <location>
        <begin position="73"/>
        <end position="411"/>
    </location>
</feature>
<dbReference type="EMBL" id="WUQX01000001">
    <property type="protein sequence ID" value="MXP75004.1"/>
    <property type="molecule type" value="Genomic_DNA"/>
</dbReference>
<dbReference type="Proteomes" id="UP000460412">
    <property type="component" value="Unassembled WGS sequence"/>
</dbReference>
<dbReference type="GO" id="GO:0005886">
    <property type="term" value="C:plasma membrane"/>
    <property type="evidence" value="ECO:0007669"/>
    <property type="project" value="UniProtKB-SubCell"/>
</dbReference>
<evidence type="ECO:0000256" key="8">
    <source>
        <dbReference type="ARBA" id="ARBA00023053"/>
    </source>
</evidence>
<dbReference type="GO" id="GO:0015386">
    <property type="term" value="F:potassium:proton antiporter activity"/>
    <property type="evidence" value="ECO:0007669"/>
    <property type="project" value="TreeGrafter"/>
</dbReference>
<evidence type="ECO:0000256" key="2">
    <source>
        <dbReference type="ARBA" id="ARBA00007367"/>
    </source>
</evidence>
<keyword evidence="8" id="KW-0915">Sodium</keyword>
<dbReference type="AlphaFoldDB" id="A0A7X3MEM1"/>
<feature type="transmembrane region" description="Helical" evidence="12">
    <location>
        <begin position="387"/>
        <end position="407"/>
    </location>
</feature>
<keyword evidence="11" id="KW-0739">Sodium transport</keyword>
<dbReference type="PANTHER" id="PTHR10110">
    <property type="entry name" value="SODIUM/HYDROGEN EXCHANGER"/>
    <property type="match status" value="1"/>
</dbReference>
<evidence type="ECO:0000256" key="10">
    <source>
        <dbReference type="ARBA" id="ARBA00023136"/>
    </source>
</evidence>
<feature type="transmembrane region" description="Helical" evidence="12">
    <location>
        <begin position="288"/>
        <end position="307"/>
    </location>
</feature>
<dbReference type="Gene3D" id="6.10.140.1330">
    <property type="match status" value="1"/>
</dbReference>
<dbReference type="Pfam" id="PF00999">
    <property type="entry name" value="Na_H_Exchanger"/>
    <property type="match status" value="1"/>
</dbReference>
<feature type="transmembrane region" description="Helical" evidence="12">
    <location>
        <begin position="6"/>
        <end position="22"/>
    </location>
</feature>
<gene>
    <name evidence="14" type="ORF">GN277_06300</name>
</gene>
<organism evidence="14 15">
    <name type="scientific">Sporofaciens musculi</name>
    <dbReference type="NCBI Taxonomy" id="2681861"/>
    <lineage>
        <taxon>Bacteria</taxon>
        <taxon>Bacillati</taxon>
        <taxon>Bacillota</taxon>
        <taxon>Clostridia</taxon>
        <taxon>Lachnospirales</taxon>
        <taxon>Lachnospiraceae</taxon>
        <taxon>Sporofaciens</taxon>
    </lineage>
</organism>
<evidence type="ECO:0000256" key="6">
    <source>
        <dbReference type="ARBA" id="ARBA00022692"/>
    </source>
</evidence>
<evidence type="ECO:0000259" key="13">
    <source>
        <dbReference type="Pfam" id="PF00999"/>
    </source>
</evidence>
<feature type="transmembrane region" description="Helical" evidence="12">
    <location>
        <begin position="207"/>
        <end position="225"/>
    </location>
</feature>